<protein>
    <submittedName>
        <fullName evidence="2">Uncharacterized protein LOC109012238</fullName>
    </submittedName>
</protein>
<gene>
    <name evidence="2" type="primary">LOC109012238</name>
</gene>
<organism evidence="1 2">
    <name type="scientific">Juglans regia</name>
    <name type="common">English walnut</name>
    <dbReference type="NCBI Taxonomy" id="51240"/>
    <lineage>
        <taxon>Eukaryota</taxon>
        <taxon>Viridiplantae</taxon>
        <taxon>Streptophyta</taxon>
        <taxon>Embryophyta</taxon>
        <taxon>Tracheophyta</taxon>
        <taxon>Spermatophyta</taxon>
        <taxon>Magnoliopsida</taxon>
        <taxon>eudicotyledons</taxon>
        <taxon>Gunneridae</taxon>
        <taxon>Pentapetalae</taxon>
        <taxon>rosids</taxon>
        <taxon>fabids</taxon>
        <taxon>Fagales</taxon>
        <taxon>Juglandaceae</taxon>
        <taxon>Juglans</taxon>
    </lineage>
</organism>
<dbReference type="Gramene" id="Jr15_08270_p1">
    <property type="protein sequence ID" value="cds.Jr15_08270_p1"/>
    <property type="gene ID" value="Jr15_08270"/>
</dbReference>
<dbReference type="InterPro" id="IPR002156">
    <property type="entry name" value="RNaseH_domain"/>
</dbReference>
<accession>A0A2I4GZK1</accession>
<dbReference type="Gene3D" id="3.30.420.10">
    <property type="entry name" value="Ribonuclease H-like superfamily/Ribonuclease H"/>
    <property type="match status" value="1"/>
</dbReference>
<dbReference type="OrthoDB" id="976306at2759"/>
<dbReference type="GeneID" id="109012238"/>
<sequence length="175" mass="20174">MVLVNKSKWVRPAADFVKVNCDTSLDLKNRRKGVRIISRNEEGEALLAVCDSRRNVQSPKVAESMALWKAMQICNELNIQKVIFEGDAKTVIMAVKNDEEILSLVGPLIDDIRNVFKLRKDWFLQFDYREKNSIAHNLAKAALHLDLEKILIEEVPVFIVNNLNFDRRCKHETLL</sequence>
<dbReference type="AlphaFoldDB" id="A0A2I4GZK1"/>
<keyword evidence="1" id="KW-1185">Reference proteome</keyword>
<dbReference type="Pfam" id="PF13456">
    <property type="entry name" value="RVT_3"/>
    <property type="match status" value="1"/>
</dbReference>
<proteinExistence type="predicted"/>
<name>A0A2I4GZK1_JUGRE</name>
<dbReference type="InterPro" id="IPR044730">
    <property type="entry name" value="RNase_H-like_dom_plant"/>
</dbReference>
<dbReference type="SUPFAM" id="SSF53098">
    <property type="entry name" value="Ribonuclease H-like"/>
    <property type="match status" value="1"/>
</dbReference>
<dbReference type="InterPro" id="IPR036397">
    <property type="entry name" value="RNaseH_sf"/>
</dbReference>
<dbReference type="PANTHER" id="PTHR47074">
    <property type="entry name" value="BNAC02G40300D PROTEIN"/>
    <property type="match status" value="1"/>
</dbReference>
<dbReference type="RefSeq" id="XP_018849319.2">
    <property type="nucleotide sequence ID" value="XM_018993774.2"/>
</dbReference>
<dbReference type="KEGG" id="jre:109012238"/>
<dbReference type="InterPro" id="IPR012337">
    <property type="entry name" value="RNaseH-like_sf"/>
</dbReference>
<dbReference type="PANTHER" id="PTHR47074:SF48">
    <property type="entry name" value="POLYNUCLEOTIDYL TRANSFERASE, RIBONUCLEASE H-LIKE SUPERFAMILY PROTEIN"/>
    <property type="match status" value="1"/>
</dbReference>
<dbReference type="InterPro" id="IPR052929">
    <property type="entry name" value="RNase_H-like_EbsB-rel"/>
</dbReference>
<dbReference type="Proteomes" id="UP000235220">
    <property type="component" value="Chromosome 15"/>
</dbReference>
<dbReference type="GO" id="GO:0004523">
    <property type="term" value="F:RNA-DNA hybrid ribonuclease activity"/>
    <property type="evidence" value="ECO:0007669"/>
    <property type="project" value="InterPro"/>
</dbReference>
<dbReference type="CDD" id="cd06222">
    <property type="entry name" value="RNase_H_like"/>
    <property type="match status" value="1"/>
</dbReference>
<dbReference type="GO" id="GO:0003676">
    <property type="term" value="F:nucleic acid binding"/>
    <property type="evidence" value="ECO:0007669"/>
    <property type="project" value="InterPro"/>
</dbReference>
<evidence type="ECO:0000313" key="2">
    <source>
        <dbReference type="RefSeq" id="XP_018849319.2"/>
    </source>
</evidence>
<reference evidence="2" key="1">
    <citation type="submission" date="2025-08" db="UniProtKB">
        <authorList>
            <consortium name="RefSeq"/>
        </authorList>
    </citation>
    <scope>IDENTIFICATION</scope>
    <source>
        <tissue evidence="2">Leaves</tissue>
    </source>
</reference>
<evidence type="ECO:0000313" key="1">
    <source>
        <dbReference type="Proteomes" id="UP000235220"/>
    </source>
</evidence>